<feature type="signal peptide" evidence="2">
    <location>
        <begin position="1"/>
        <end position="21"/>
    </location>
</feature>
<sequence>MKLRVVGLCAATLAVSGCASFQSPFGTFNTPPATQVSEQHLCVDVAADKQCALMDWVTFWFQNNELSWRERKQHIERLSGDSPALTLKKVLLSQGRGTPYQDRLRAQNQLDGLLQSLSGDWQRFFHGLVYSTSQESLEYESALTILTRINARQSREIEELKGKLSAQEERLKQQQAQIEQFLKIEASMMEKREGIEP</sequence>
<gene>
    <name evidence="3" type="ORF">LJ739_07685</name>
</gene>
<proteinExistence type="predicted"/>
<evidence type="ECO:0000313" key="3">
    <source>
        <dbReference type="EMBL" id="MCC2616116.1"/>
    </source>
</evidence>
<organism evidence="3 4">
    <name type="scientific">Fluctibacter halophilus</name>
    <dbReference type="NCBI Taxonomy" id="226011"/>
    <lineage>
        <taxon>Bacteria</taxon>
        <taxon>Pseudomonadati</taxon>
        <taxon>Pseudomonadota</taxon>
        <taxon>Gammaproteobacteria</taxon>
        <taxon>Alteromonadales</taxon>
        <taxon>Alteromonadaceae</taxon>
        <taxon>Fluctibacter</taxon>
    </lineage>
</organism>
<dbReference type="RefSeq" id="WP_229158799.1">
    <property type="nucleotide sequence ID" value="NZ_JAJEWP010000001.1"/>
</dbReference>
<evidence type="ECO:0000256" key="2">
    <source>
        <dbReference type="SAM" id="SignalP"/>
    </source>
</evidence>
<keyword evidence="1" id="KW-0175">Coiled coil</keyword>
<feature type="coiled-coil region" evidence="1">
    <location>
        <begin position="150"/>
        <end position="184"/>
    </location>
</feature>
<keyword evidence="4" id="KW-1185">Reference proteome</keyword>
<feature type="chain" id="PRO_5046230169" evidence="2">
    <location>
        <begin position="22"/>
        <end position="197"/>
    </location>
</feature>
<accession>A0ABS8G7R0</accession>
<comment type="caution">
    <text evidence="3">The sequence shown here is derived from an EMBL/GenBank/DDBJ whole genome shotgun (WGS) entry which is preliminary data.</text>
</comment>
<name>A0ABS8G7R0_9ALTE</name>
<dbReference type="EMBL" id="JAJEWP010000001">
    <property type="protein sequence ID" value="MCC2616116.1"/>
    <property type="molecule type" value="Genomic_DNA"/>
</dbReference>
<protein>
    <submittedName>
        <fullName evidence="3">Uncharacterized protein</fullName>
    </submittedName>
</protein>
<evidence type="ECO:0000313" key="4">
    <source>
        <dbReference type="Proteomes" id="UP001520878"/>
    </source>
</evidence>
<reference evidence="3 4" key="1">
    <citation type="submission" date="2021-10" db="EMBL/GenBank/DDBJ databases">
        <title>Draft genome of Aestuariibacter halophilus JC2043.</title>
        <authorList>
            <person name="Emsley S.A."/>
            <person name="Pfannmuller K.M."/>
            <person name="Ushijima B."/>
            <person name="Saw J.H."/>
            <person name="Videau P."/>
        </authorList>
    </citation>
    <scope>NUCLEOTIDE SEQUENCE [LARGE SCALE GENOMIC DNA]</scope>
    <source>
        <strain evidence="3 4">JC2043</strain>
    </source>
</reference>
<dbReference type="PROSITE" id="PS51257">
    <property type="entry name" value="PROKAR_LIPOPROTEIN"/>
    <property type="match status" value="1"/>
</dbReference>
<evidence type="ECO:0000256" key="1">
    <source>
        <dbReference type="SAM" id="Coils"/>
    </source>
</evidence>
<keyword evidence="2" id="KW-0732">Signal</keyword>
<dbReference type="Proteomes" id="UP001520878">
    <property type="component" value="Unassembled WGS sequence"/>
</dbReference>